<dbReference type="InterPro" id="IPR051027">
    <property type="entry name" value="bZIP_transcription_factors"/>
</dbReference>
<evidence type="ECO:0000256" key="6">
    <source>
        <dbReference type="SAM" id="MobiDB-lite"/>
    </source>
</evidence>
<evidence type="ECO:0000256" key="2">
    <source>
        <dbReference type="ARBA" id="ARBA00023015"/>
    </source>
</evidence>
<keyword evidence="9" id="KW-1185">Reference proteome</keyword>
<dbReference type="PROSITE" id="PS50217">
    <property type="entry name" value="BZIP"/>
    <property type="match status" value="1"/>
</dbReference>
<dbReference type="SMART" id="SM00338">
    <property type="entry name" value="BRLZ"/>
    <property type="match status" value="1"/>
</dbReference>
<dbReference type="PANTHER" id="PTHR19304">
    <property type="entry name" value="CYCLIC-AMP RESPONSE ELEMENT BINDING PROTEIN"/>
    <property type="match status" value="1"/>
</dbReference>
<evidence type="ECO:0000256" key="4">
    <source>
        <dbReference type="ARBA" id="ARBA00023163"/>
    </source>
</evidence>
<dbReference type="OrthoDB" id="295274at2759"/>
<sequence length="327" mass="36047">MASTDFRNEPTYDNPSAFFEAMDYTDSAAINTDMLLYDTPDFDSFKPDLKQAESTNPLLNTSEFAGFNLDTGYWNQPSQFGSLTSINPALSPLDGNQSCDTGYVSQEGSPDNSPVGISAMPFENTRPSNTHENASIKARKRSSTSSTKTKQPETKPPRKARRTSKAASTDTTAERTVDDEKREQFLARNREAASKCRQKKKEWTQDLEQRARDLAAQKQMLTTYLAMLKNELLMLKCKCLEHSDCDCEAIRNYLKSTVTTMPPANTALYTKLSDKDANAISGEIARKQSCIDLDAMSPSDLVSSPDSGEDGAGFLNLQAEVDASGKD</sequence>
<name>A0A0D1XCR6_9PEZI</name>
<evidence type="ECO:0000256" key="3">
    <source>
        <dbReference type="ARBA" id="ARBA00023125"/>
    </source>
</evidence>
<dbReference type="STRING" id="253628.A0A0D1XCR6"/>
<feature type="compositionally biased region" description="Polar residues" evidence="6">
    <location>
        <begin position="91"/>
        <end position="112"/>
    </location>
</feature>
<reference evidence="8 9" key="1">
    <citation type="submission" date="2015-01" db="EMBL/GenBank/DDBJ databases">
        <title>The Genome Sequence of Ochroconis gallopava CBS43764.</title>
        <authorList>
            <consortium name="The Broad Institute Genomics Platform"/>
            <person name="Cuomo C."/>
            <person name="de Hoog S."/>
            <person name="Gorbushina A."/>
            <person name="Stielow B."/>
            <person name="Teixiera M."/>
            <person name="Abouelleil A."/>
            <person name="Chapman S.B."/>
            <person name="Priest M."/>
            <person name="Young S.K."/>
            <person name="Wortman J."/>
            <person name="Nusbaum C."/>
            <person name="Birren B."/>
        </authorList>
    </citation>
    <scope>NUCLEOTIDE SEQUENCE [LARGE SCALE GENOMIC DNA]</scope>
    <source>
        <strain evidence="8 9">CBS 43764</strain>
    </source>
</reference>
<dbReference type="AlphaFoldDB" id="A0A0D1XCR6"/>
<keyword evidence="4" id="KW-0804">Transcription</keyword>
<dbReference type="InterPro" id="IPR004827">
    <property type="entry name" value="bZIP"/>
</dbReference>
<keyword evidence="3" id="KW-0238">DNA-binding</keyword>
<gene>
    <name evidence="8" type="ORF">PV09_08368</name>
</gene>
<evidence type="ECO:0000313" key="9">
    <source>
        <dbReference type="Proteomes" id="UP000053259"/>
    </source>
</evidence>
<evidence type="ECO:0000259" key="7">
    <source>
        <dbReference type="PROSITE" id="PS50217"/>
    </source>
</evidence>
<dbReference type="SUPFAM" id="SSF57959">
    <property type="entry name" value="Leucine zipper domain"/>
    <property type="match status" value="1"/>
</dbReference>
<keyword evidence="5" id="KW-0539">Nucleus</keyword>
<dbReference type="Pfam" id="PF00170">
    <property type="entry name" value="bZIP_1"/>
    <property type="match status" value="1"/>
</dbReference>
<dbReference type="GO" id="GO:0003677">
    <property type="term" value="F:DNA binding"/>
    <property type="evidence" value="ECO:0007669"/>
    <property type="project" value="UniProtKB-KW"/>
</dbReference>
<feature type="region of interest" description="Disordered" evidence="6">
    <location>
        <begin position="298"/>
        <end position="327"/>
    </location>
</feature>
<dbReference type="InterPro" id="IPR046347">
    <property type="entry name" value="bZIP_sf"/>
</dbReference>
<dbReference type="GO" id="GO:0003700">
    <property type="term" value="F:DNA-binding transcription factor activity"/>
    <property type="evidence" value="ECO:0007669"/>
    <property type="project" value="InterPro"/>
</dbReference>
<feature type="compositionally biased region" description="Basic and acidic residues" evidence="6">
    <location>
        <begin position="172"/>
        <end position="182"/>
    </location>
</feature>
<evidence type="ECO:0000256" key="5">
    <source>
        <dbReference type="ARBA" id="ARBA00023242"/>
    </source>
</evidence>
<feature type="domain" description="BZIP" evidence="7">
    <location>
        <begin position="179"/>
        <end position="236"/>
    </location>
</feature>
<dbReference type="Gene3D" id="1.20.5.170">
    <property type="match status" value="1"/>
</dbReference>
<evidence type="ECO:0000256" key="1">
    <source>
        <dbReference type="ARBA" id="ARBA00004123"/>
    </source>
</evidence>
<dbReference type="CDD" id="cd14687">
    <property type="entry name" value="bZIP_ATF2"/>
    <property type="match status" value="1"/>
</dbReference>
<evidence type="ECO:0000313" key="8">
    <source>
        <dbReference type="EMBL" id="KIW00016.1"/>
    </source>
</evidence>
<protein>
    <recommendedName>
        <fullName evidence="7">BZIP domain-containing protein</fullName>
    </recommendedName>
</protein>
<accession>A0A0D1XCR6</accession>
<dbReference type="HOGENOM" id="CLU_897182_0_0_1"/>
<dbReference type="GO" id="GO:0005634">
    <property type="term" value="C:nucleus"/>
    <property type="evidence" value="ECO:0007669"/>
    <property type="project" value="UniProtKB-SubCell"/>
</dbReference>
<dbReference type="RefSeq" id="XP_016209885.1">
    <property type="nucleotide sequence ID" value="XM_016362250.1"/>
</dbReference>
<organism evidence="8 9">
    <name type="scientific">Verruconis gallopava</name>
    <dbReference type="NCBI Taxonomy" id="253628"/>
    <lineage>
        <taxon>Eukaryota</taxon>
        <taxon>Fungi</taxon>
        <taxon>Dikarya</taxon>
        <taxon>Ascomycota</taxon>
        <taxon>Pezizomycotina</taxon>
        <taxon>Dothideomycetes</taxon>
        <taxon>Pleosporomycetidae</taxon>
        <taxon>Venturiales</taxon>
        <taxon>Sympoventuriaceae</taxon>
        <taxon>Verruconis</taxon>
    </lineage>
</organism>
<dbReference type="Proteomes" id="UP000053259">
    <property type="component" value="Unassembled WGS sequence"/>
</dbReference>
<keyword evidence="2" id="KW-0805">Transcription regulation</keyword>
<comment type="subcellular location">
    <subcellularLocation>
        <location evidence="1">Nucleus</location>
    </subcellularLocation>
</comment>
<dbReference type="EMBL" id="KN847568">
    <property type="protein sequence ID" value="KIW00016.1"/>
    <property type="molecule type" value="Genomic_DNA"/>
</dbReference>
<dbReference type="InterPro" id="IPR002112">
    <property type="entry name" value="Leuzip_Jun"/>
</dbReference>
<dbReference type="GeneID" id="27316341"/>
<dbReference type="PRINTS" id="PR00043">
    <property type="entry name" value="LEUZIPPRJUN"/>
</dbReference>
<proteinExistence type="predicted"/>
<dbReference type="InParanoid" id="A0A0D1XCR6"/>
<feature type="region of interest" description="Disordered" evidence="6">
    <location>
        <begin position="91"/>
        <end position="182"/>
    </location>
</feature>
<dbReference type="VEuPathDB" id="FungiDB:PV09_08368"/>